<organism evidence="15 16">
    <name type="scientific">Parambassis ranga</name>
    <name type="common">Indian glassy fish</name>
    <dbReference type="NCBI Taxonomy" id="210632"/>
    <lineage>
        <taxon>Eukaryota</taxon>
        <taxon>Metazoa</taxon>
        <taxon>Chordata</taxon>
        <taxon>Craniata</taxon>
        <taxon>Vertebrata</taxon>
        <taxon>Euteleostomi</taxon>
        <taxon>Actinopterygii</taxon>
        <taxon>Neopterygii</taxon>
        <taxon>Teleostei</taxon>
        <taxon>Neoteleostei</taxon>
        <taxon>Acanthomorphata</taxon>
        <taxon>Ovalentaria</taxon>
        <taxon>Ambassidae</taxon>
        <taxon>Parambassis</taxon>
    </lineage>
</organism>
<keyword evidence="9 12" id="KW-0472">Membrane</keyword>
<dbReference type="InterPro" id="IPR031862">
    <property type="entry name" value="Cx40_C"/>
</dbReference>
<dbReference type="OrthoDB" id="9946832at2759"/>
<dbReference type="InterPro" id="IPR013092">
    <property type="entry name" value="Connexin_N"/>
</dbReference>
<evidence type="ECO:0000256" key="12">
    <source>
        <dbReference type="SAM" id="Phobius"/>
    </source>
</evidence>
<dbReference type="PRINTS" id="PR00206">
    <property type="entry name" value="CONNEXIN"/>
</dbReference>
<evidence type="ECO:0000256" key="9">
    <source>
        <dbReference type="ARBA" id="ARBA00023136"/>
    </source>
</evidence>
<dbReference type="Proteomes" id="UP000515145">
    <property type="component" value="Chromosome 15"/>
</dbReference>
<keyword evidence="8 12" id="KW-1133">Transmembrane helix</keyword>
<evidence type="ECO:0000256" key="8">
    <source>
        <dbReference type="ARBA" id="ARBA00022989"/>
    </source>
</evidence>
<dbReference type="InterPro" id="IPR038359">
    <property type="entry name" value="Connexin_N_sf"/>
</dbReference>
<feature type="transmembrane region" description="Helical" evidence="12">
    <location>
        <begin position="77"/>
        <end position="97"/>
    </location>
</feature>
<accession>A0A6P7JQ36</accession>
<keyword evidence="5 10" id="KW-0812">Transmembrane</keyword>
<feature type="region of interest" description="Disordered" evidence="11">
    <location>
        <begin position="356"/>
        <end position="403"/>
    </location>
</feature>
<comment type="function">
    <text evidence="10">One gap junction consists of a cluster of closely packed pairs of transmembrane channels, the connexons, through which materials of low MW diffuse from one cell to a neighboring cell.</text>
</comment>
<feature type="compositionally biased region" description="Basic and acidic residues" evidence="11">
    <location>
        <begin position="131"/>
        <end position="149"/>
    </location>
</feature>
<evidence type="ECO:0000256" key="11">
    <source>
        <dbReference type="SAM" id="MobiDB-lite"/>
    </source>
</evidence>
<sequence>MADWSLLGNFLEEVQEHSTSVGKVWLTILFIFRILVLGTAAESSWGDEQEDFNCDTEQPGCENVCYDRAFPIAHIRYWVLQIVFVSTPSLIYMGHAMHTVRREEKRRSREEEAGDEEDDPGGGGEGGGRGGGEKQGRKGEKEGGKEKSEGVSGGRVRLRGALLQTYILSILIRSIMEVVFLCLQYFLYGIFLHPLYVCKAWPCPHPVNCYVSRPTEKNVFIVFMLAVSAVSLVLSVLELHHLAWKHFCRRFFFSAKAVTPTDAPLARQLSLSPPPPSTPPPDFSQCMTGSSHFLSIPFPHHRLANQQNSENMATEQNKMAAAVEEANFLQMSCYSPGWRKTSEVQVQDGGYLRSDCYSSPDSRDLSCPQIQNGGPEGMLPKDKRRFSKASGTSSRTRADDLSV</sequence>
<dbReference type="InterPro" id="IPR034634">
    <property type="entry name" value="Connexin_C"/>
</dbReference>
<evidence type="ECO:0000256" key="5">
    <source>
        <dbReference type="ARBA" id="ARBA00022692"/>
    </source>
</evidence>
<dbReference type="GO" id="GO:0007267">
    <property type="term" value="P:cell-cell signaling"/>
    <property type="evidence" value="ECO:0007669"/>
    <property type="project" value="TreeGrafter"/>
</dbReference>
<keyword evidence="7" id="KW-0965">Cell junction</keyword>
<dbReference type="GO" id="GO:0005922">
    <property type="term" value="C:connexin complex"/>
    <property type="evidence" value="ECO:0007669"/>
    <property type="project" value="InterPro"/>
</dbReference>
<dbReference type="GeneID" id="114447167"/>
<dbReference type="FunFam" id="1.20.1440.80:FF:000001">
    <property type="entry name" value="Gap junction alpha-1"/>
    <property type="match status" value="1"/>
</dbReference>
<feature type="domain" description="Connexin N-terminal" evidence="13">
    <location>
        <begin position="43"/>
        <end position="76"/>
    </location>
</feature>
<keyword evidence="15" id="KW-1185">Reference proteome</keyword>
<dbReference type="SMART" id="SM00037">
    <property type="entry name" value="CNX"/>
    <property type="match status" value="1"/>
</dbReference>
<dbReference type="InterPro" id="IPR017990">
    <property type="entry name" value="Connexin_CS"/>
</dbReference>
<evidence type="ECO:0000256" key="10">
    <source>
        <dbReference type="RuleBase" id="RU000630"/>
    </source>
</evidence>
<keyword evidence="6 10" id="KW-0303">Gap junction</keyword>
<dbReference type="InParanoid" id="A0A6P7JQ36"/>
<name>A0A6P7JQ36_9TELE</name>
<evidence type="ECO:0000256" key="3">
    <source>
        <dbReference type="ARBA" id="ARBA00011455"/>
    </source>
</evidence>
<comment type="subcellular location">
    <subcellularLocation>
        <location evidence="1">Cell junction</location>
        <location evidence="1">Gap junction</location>
    </subcellularLocation>
    <subcellularLocation>
        <location evidence="2 10">Cell membrane</location>
        <topology evidence="2 10">Multi-pass membrane protein</topology>
    </subcellularLocation>
</comment>
<gene>
    <name evidence="16" type="primary">LOC114447167</name>
</gene>
<feature type="region of interest" description="Disordered" evidence="11">
    <location>
        <begin position="102"/>
        <end position="151"/>
    </location>
</feature>
<proteinExistence type="inferred from homology"/>
<reference evidence="16" key="1">
    <citation type="submission" date="2025-08" db="UniProtKB">
        <authorList>
            <consortium name="RefSeq"/>
        </authorList>
    </citation>
    <scope>IDENTIFICATION</scope>
</reference>
<comment type="similarity">
    <text evidence="10">Belongs to the connexin family.</text>
</comment>
<evidence type="ECO:0000313" key="15">
    <source>
        <dbReference type="Proteomes" id="UP000515145"/>
    </source>
</evidence>
<dbReference type="Pfam" id="PF00029">
    <property type="entry name" value="Connexin"/>
    <property type="match status" value="1"/>
</dbReference>
<dbReference type="PANTHER" id="PTHR11984">
    <property type="entry name" value="CONNEXIN"/>
    <property type="match status" value="1"/>
</dbReference>
<dbReference type="InterPro" id="IPR000500">
    <property type="entry name" value="Connexin"/>
</dbReference>
<evidence type="ECO:0000256" key="2">
    <source>
        <dbReference type="ARBA" id="ARBA00004651"/>
    </source>
</evidence>
<feature type="domain" description="Connexin cysteine-rich" evidence="14">
    <location>
        <begin position="176"/>
        <end position="242"/>
    </location>
</feature>
<dbReference type="SUPFAM" id="SSF118220">
    <property type="entry name" value="Connexin43"/>
    <property type="match status" value="1"/>
</dbReference>
<evidence type="ECO:0000259" key="13">
    <source>
        <dbReference type="SMART" id="SM00037"/>
    </source>
</evidence>
<dbReference type="SMART" id="SM01089">
    <property type="entry name" value="Connexin_CCC"/>
    <property type="match status" value="1"/>
</dbReference>
<dbReference type="InterPro" id="IPR019570">
    <property type="entry name" value="Connexin_CCC"/>
</dbReference>
<evidence type="ECO:0000256" key="4">
    <source>
        <dbReference type="ARBA" id="ARBA00022475"/>
    </source>
</evidence>
<evidence type="ECO:0000313" key="16">
    <source>
        <dbReference type="RefSeq" id="XP_028279082.1"/>
    </source>
</evidence>
<dbReference type="PANTHER" id="PTHR11984:SF113">
    <property type="entry name" value="GAP JUNCTION PROTEIN"/>
    <property type="match status" value="1"/>
</dbReference>
<feature type="transmembrane region" description="Helical" evidence="12">
    <location>
        <begin position="220"/>
        <end position="240"/>
    </location>
</feature>
<evidence type="ECO:0000259" key="14">
    <source>
        <dbReference type="SMART" id="SM01089"/>
    </source>
</evidence>
<dbReference type="GO" id="GO:0007507">
    <property type="term" value="P:heart development"/>
    <property type="evidence" value="ECO:0007669"/>
    <property type="project" value="TreeGrafter"/>
</dbReference>
<feature type="compositionally biased region" description="Gly residues" evidence="11">
    <location>
        <begin position="121"/>
        <end position="130"/>
    </location>
</feature>
<keyword evidence="4" id="KW-1003">Cell membrane</keyword>
<dbReference type="Pfam" id="PF16791">
    <property type="entry name" value="Connexin40_C"/>
    <property type="match status" value="1"/>
</dbReference>
<comment type="subunit">
    <text evidence="3 10">A connexon is composed of a hexamer of connexins.</text>
</comment>
<evidence type="ECO:0000256" key="1">
    <source>
        <dbReference type="ARBA" id="ARBA00004610"/>
    </source>
</evidence>
<dbReference type="GO" id="GO:0086076">
    <property type="term" value="F:gap junction channel activity involved in atrial cardiac muscle cell-AV node cell electrical coupling"/>
    <property type="evidence" value="ECO:0007669"/>
    <property type="project" value="TreeGrafter"/>
</dbReference>
<protein>
    <recommendedName>
        <fullName evidence="10">Gap junction protein</fullName>
    </recommendedName>
</protein>
<dbReference type="Gene3D" id="1.20.1440.80">
    <property type="entry name" value="Gap junction channel protein cysteine-rich domain"/>
    <property type="match status" value="1"/>
</dbReference>
<dbReference type="PROSITE" id="PS00407">
    <property type="entry name" value="CONNEXINS_1"/>
    <property type="match status" value="1"/>
</dbReference>
<dbReference type="PROSITE" id="PS00408">
    <property type="entry name" value="CONNEXINS_2"/>
    <property type="match status" value="1"/>
</dbReference>
<feature type="transmembrane region" description="Helical" evidence="12">
    <location>
        <begin position="165"/>
        <end position="187"/>
    </location>
</feature>
<evidence type="ECO:0000256" key="6">
    <source>
        <dbReference type="ARBA" id="ARBA00022868"/>
    </source>
</evidence>
<evidence type="ECO:0000256" key="7">
    <source>
        <dbReference type="ARBA" id="ARBA00022949"/>
    </source>
</evidence>
<dbReference type="RefSeq" id="XP_028279082.1">
    <property type="nucleotide sequence ID" value="XM_028423281.1"/>
</dbReference>
<feature type="compositionally biased region" description="Basic and acidic residues" evidence="11">
    <location>
        <begin position="102"/>
        <end position="111"/>
    </location>
</feature>
<dbReference type="AlphaFoldDB" id="A0A6P7JQ36"/>